<dbReference type="PANTHER" id="PTHR11769:SF37">
    <property type="entry name" value="HYALURONIDASE"/>
    <property type="match status" value="1"/>
</dbReference>
<reference evidence="8 9" key="1">
    <citation type="journal article" date="2022" name="Gigascience">
        <title>A chromosome-level genome assembly and annotation of the desert horned lizard, Phrynosoma platyrhinos, provides insight into chromosomal rearrangements among reptiles.</title>
        <authorList>
            <person name="Koochekian N."/>
            <person name="Ascanio A."/>
            <person name="Farleigh K."/>
            <person name="Card D.C."/>
            <person name="Schield D.R."/>
            <person name="Castoe T.A."/>
            <person name="Jezkova T."/>
        </authorList>
    </citation>
    <scope>NUCLEOTIDE SEQUENCE [LARGE SCALE GENOMIC DNA]</scope>
    <source>
        <strain evidence="8">NK-2021</strain>
    </source>
</reference>
<evidence type="ECO:0000256" key="1">
    <source>
        <dbReference type="ARBA" id="ARBA00000251"/>
    </source>
</evidence>
<dbReference type="Proteomes" id="UP000826234">
    <property type="component" value="Unassembled WGS sequence"/>
</dbReference>
<comment type="caution">
    <text evidence="8">The sequence shown here is derived from an EMBL/GenBank/DDBJ whole genome shotgun (WGS) entry which is preliminary data.</text>
</comment>
<feature type="chain" id="PRO_5046498392" description="Hyaluronidase" evidence="7">
    <location>
        <begin position="28"/>
        <end position="478"/>
    </location>
</feature>
<keyword evidence="7" id="KW-0732">Signal</keyword>
<evidence type="ECO:0000256" key="5">
    <source>
        <dbReference type="PIRNR" id="PIRNR038193"/>
    </source>
</evidence>
<evidence type="ECO:0000313" key="9">
    <source>
        <dbReference type="Proteomes" id="UP000826234"/>
    </source>
</evidence>
<evidence type="ECO:0000256" key="7">
    <source>
        <dbReference type="SAM" id="SignalP"/>
    </source>
</evidence>
<comment type="similarity">
    <text evidence="2 5 6">Belongs to the glycosyl hydrolase 56 family.</text>
</comment>
<dbReference type="InterPro" id="IPR018155">
    <property type="entry name" value="Hyaluronidase"/>
</dbReference>
<evidence type="ECO:0000256" key="6">
    <source>
        <dbReference type="RuleBase" id="RU610713"/>
    </source>
</evidence>
<evidence type="ECO:0000313" key="8">
    <source>
        <dbReference type="EMBL" id="KAH0630036.1"/>
    </source>
</evidence>
<evidence type="ECO:0000256" key="2">
    <source>
        <dbReference type="ARBA" id="ARBA00008871"/>
    </source>
</evidence>
<protein>
    <recommendedName>
        <fullName evidence="6">Hyaluronidase</fullName>
        <ecNumber evidence="6">3.2.1.35</ecNumber>
    </recommendedName>
</protein>
<keyword evidence="9" id="KW-1185">Reference proteome</keyword>
<evidence type="ECO:0000256" key="4">
    <source>
        <dbReference type="ARBA" id="ARBA00023295"/>
    </source>
</evidence>
<proteinExistence type="inferred from homology"/>
<keyword evidence="6" id="KW-0378">Hydrolase</keyword>
<sequence length="478" mass="55013">MHLRLQRCFSRHTFLLLLLLFPDLPAATHNLKPSLPPIVKNNPFLVTWNAPTARCSAVYDVSLNLDSYGILVNSQEAFAGGNITIFYYDQLGLYPYYLNTTVPPTAVNGGCPQNSSLTKHLDKMKRDIEAIMPSDAFAGLSVIDWENWRPQWIRNWDKKNVYRNMSLHLVRERNPQLSDSQAETQAKWEFETAAEKFMSDTLRLAQSLRPNGWWGYYLFPECYNYHYLDDFANFTGHCPPLEVQRNDELTWLWENSKALYPSIYLEEVLRTSIQGKRFVWAKVGEALRVAELPSTQHSLPVFVYARPFYTYTLKELTQTDLVYTIGQAAAMGAHGIVLWGDADYSRNRTNCLKIQEYVMSTLGPYIVNVTTAARLCSQNICNNHGRCVRQRMDSDTYLHLSPSSFQIQANTDGNQTKVSVTGTLTHQQKDKMRQEFTCHCYLGWNGERCHSRSQGLRLRTCSWYILGVILAALWAWHL</sequence>
<dbReference type="PANTHER" id="PTHR11769">
    <property type="entry name" value="HYALURONIDASE"/>
    <property type="match status" value="1"/>
</dbReference>
<dbReference type="PIRSF" id="PIRSF038193">
    <property type="entry name" value="Hyaluronidase"/>
    <property type="match status" value="1"/>
</dbReference>
<dbReference type="EMBL" id="JAIPUX010000439">
    <property type="protein sequence ID" value="KAH0630036.1"/>
    <property type="molecule type" value="Genomic_DNA"/>
</dbReference>
<organism evidence="8 9">
    <name type="scientific">Phrynosoma platyrhinos</name>
    <name type="common">Desert horned lizard</name>
    <dbReference type="NCBI Taxonomy" id="52577"/>
    <lineage>
        <taxon>Eukaryota</taxon>
        <taxon>Metazoa</taxon>
        <taxon>Chordata</taxon>
        <taxon>Craniata</taxon>
        <taxon>Vertebrata</taxon>
        <taxon>Euteleostomi</taxon>
        <taxon>Lepidosauria</taxon>
        <taxon>Squamata</taxon>
        <taxon>Bifurcata</taxon>
        <taxon>Unidentata</taxon>
        <taxon>Episquamata</taxon>
        <taxon>Toxicofera</taxon>
        <taxon>Iguania</taxon>
        <taxon>Phrynosomatidae</taxon>
        <taxon>Phrynosomatinae</taxon>
        <taxon>Phrynosoma</taxon>
    </lineage>
</organism>
<dbReference type="EC" id="3.2.1.35" evidence="6"/>
<dbReference type="SUPFAM" id="SSF51445">
    <property type="entry name" value="(Trans)glycosidases"/>
    <property type="match status" value="1"/>
</dbReference>
<evidence type="ECO:0000256" key="3">
    <source>
        <dbReference type="ARBA" id="ARBA00023157"/>
    </source>
</evidence>
<dbReference type="Gene3D" id="3.20.20.70">
    <property type="entry name" value="Aldolase class I"/>
    <property type="match status" value="1"/>
</dbReference>
<comment type="catalytic activity">
    <reaction evidence="1 6">
        <text>Random hydrolysis of (1-&gt;4)-linkages between N-acetyl-beta-D-glucosamine and D-glucuronate residues in hyaluronate.</text>
        <dbReference type="EC" id="3.2.1.35"/>
    </reaction>
</comment>
<dbReference type="PRINTS" id="PR00846">
    <property type="entry name" value="GLHYDRLASE56"/>
</dbReference>
<name>A0ABQ7TKZ4_PHRPL</name>
<dbReference type="Pfam" id="PF01630">
    <property type="entry name" value="Glyco_hydro_56"/>
    <property type="match status" value="1"/>
</dbReference>
<dbReference type="InterPro" id="IPR017853">
    <property type="entry name" value="GH"/>
</dbReference>
<keyword evidence="4 6" id="KW-0326">Glycosidase</keyword>
<dbReference type="InterPro" id="IPR013785">
    <property type="entry name" value="Aldolase_TIM"/>
</dbReference>
<gene>
    <name evidence="8" type="ORF">JD844_012605</name>
</gene>
<accession>A0ABQ7TKZ4</accession>
<feature type="signal peptide" evidence="7">
    <location>
        <begin position="1"/>
        <end position="27"/>
    </location>
</feature>
<keyword evidence="3" id="KW-1015">Disulfide bond</keyword>